<evidence type="ECO:0000256" key="1">
    <source>
        <dbReference type="SAM" id="Phobius"/>
    </source>
</evidence>
<gene>
    <name evidence="2" type="ORF">SAMN04489844_4409</name>
</gene>
<organism evidence="2 3">
    <name type="scientific">Nocardioides exalbidus</name>
    <dbReference type="NCBI Taxonomy" id="402596"/>
    <lineage>
        <taxon>Bacteria</taxon>
        <taxon>Bacillati</taxon>
        <taxon>Actinomycetota</taxon>
        <taxon>Actinomycetes</taxon>
        <taxon>Propionibacteriales</taxon>
        <taxon>Nocardioidaceae</taxon>
        <taxon>Nocardioides</taxon>
    </lineage>
</organism>
<accession>A0A1H5ANW4</accession>
<evidence type="ECO:0000313" key="2">
    <source>
        <dbReference type="EMBL" id="SED43598.1"/>
    </source>
</evidence>
<feature type="transmembrane region" description="Helical" evidence="1">
    <location>
        <begin position="7"/>
        <end position="26"/>
    </location>
</feature>
<keyword evidence="3" id="KW-1185">Reference proteome</keyword>
<dbReference type="EMBL" id="FNRT01000002">
    <property type="protein sequence ID" value="SED43598.1"/>
    <property type="molecule type" value="Genomic_DNA"/>
</dbReference>
<name>A0A1H5ANW4_9ACTN</name>
<dbReference type="OrthoDB" id="9839927at2"/>
<dbReference type="AlphaFoldDB" id="A0A1H5ANW4"/>
<evidence type="ECO:0000313" key="3">
    <source>
        <dbReference type="Proteomes" id="UP000198742"/>
    </source>
</evidence>
<keyword evidence="1" id="KW-0472">Membrane</keyword>
<protein>
    <submittedName>
        <fullName evidence="2">Uncharacterized protein</fullName>
    </submittedName>
</protein>
<reference evidence="3" key="1">
    <citation type="submission" date="2016-10" db="EMBL/GenBank/DDBJ databases">
        <authorList>
            <person name="Varghese N."/>
            <person name="Submissions S."/>
        </authorList>
    </citation>
    <scope>NUCLEOTIDE SEQUENCE [LARGE SCALE GENOMIC DNA]</scope>
    <source>
        <strain evidence="3">DSM 22017</strain>
    </source>
</reference>
<dbReference type="STRING" id="402596.SAMN04489844_4409"/>
<sequence length="134" mass="13866">MKAVLSILLRLAVIGLALILYTEVAVPAMSRTSNDANIGAGLIAFAGLALIGFAGGLLDGISQGALTSALWWLVIAAGIALGWWLVPPWLRNTSDYSYTTLLQQSRDVVPFIFGLVAGPAVVASGIGGVMGRGR</sequence>
<keyword evidence="1" id="KW-1133">Transmembrane helix</keyword>
<keyword evidence="1" id="KW-0812">Transmembrane</keyword>
<proteinExistence type="predicted"/>
<dbReference type="RefSeq" id="WP_090972098.1">
    <property type="nucleotide sequence ID" value="NZ_FNRT01000002.1"/>
</dbReference>
<feature type="transmembrane region" description="Helical" evidence="1">
    <location>
        <begin position="110"/>
        <end position="130"/>
    </location>
</feature>
<feature type="transmembrane region" description="Helical" evidence="1">
    <location>
        <begin position="70"/>
        <end position="90"/>
    </location>
</feature>
<dbReference type="Proteomes" id="UP000198742">
    <property type="component" value="Unassembled WGS sequence"/>
</dbReference>
<feature type="transmembrane region" description="Helical" evidence="1">
    <location>
        <begin position="38"/>
        <end position="58"/>
    </location>
</feature>